<feature type="region of interest" description="Disordered" evidence="1">
    <location>
        <begin position="115"/>
        <end position="143"/>
    </location>
</feature>
<reference evidence="2 3" key="1">
    <citation type="journal article" date="2014" name="Agronomy (Basel)">
        <title>A Draft Genome Sequence for Ensete ventricosum, the Drought-Tolerant Tree Against Hunger.</title>
        <authorList>
            <person name="Harrison J."/>
            <person name="Moore K.A."/>
            <person name="Paszkiewicz K."/>
            <person name="Jones T."/>
            <person name="Grant M."/>
            <person name="Ambacheew D."/>
            <person name="Muzemil S."/>
            <person name="Studholme D.J."/>
        </authorList>
    </citation>
    <scope>NUCLEOTIDE SEQUENCE [LARGE SCALE GENOMIC DNA]</scope>
</reference>
<feature type="compositionally biased region" description="Low complexity" evidence="1">
    <location>
        <begin position="60"/>
        <end position="78"/>
    </location>
</feature>
<sequence>MPGHRSRKSSLHFGQGYNLSTGRCKGLERPSSSAAPSIIANKLISIAISTPSSPVDRQRLTSSHHASLPSTSSAAMAARRSRNMKHEDAKEGDDLSLENSEHLCTEGLRYGSLQYAGDPTKGSMGDDNTLGRKENKETVVGQSSMAAMWRVEN</sequence>
<dbReference type="AlphaFoldDB" id="A0A426YJU5"/>
<accession>A0A426YJU5</accession>
<dbReference type="Proteomes" id="UP000287651">
    <property type="component" value="Unassembled WGS sequence"/>
</dbReference>
<evidence type="ECO:0000313" key="2">
    <source>
        <dbReference type="EMBL" id="RRT51937.1"/>
    </source>
</evidence>
<feature type="region of interest" description="Disordered" evidence="1">
    <location>
        <begin position="52"/>
        <end position="99"/>
    </location>
</feature>
<feature type="region of interest" description="Disordered" evidence="1">
    <location>
        <begin position="1"/>
        <end position="35"/>
    </location>
</feature>
<name>A0A426YJU5_ENSVE</name>
<feature type="compositionally biased region" description="Basic and acidic residues" evidence="1">
    <location>
        <begin position="84"/>
        <end position="99"/>
    </location>
</feature>
<gene>
    <name evidence="2" type="ORF">B296_00027031</name>
</gene>
<proteinExistence type="predicted"/>
<evidence type="ECO:0000313" key="3">
    <source>
        <dbReference type="Proteomes" id="UP000287651"/>
    </source>
</evidence>
<dbReference type="EMBL" id="AMZH03011960">
    <property type="protein sequence ID" value="RRT51937.1"/>
    <property type="molecule type" value="Genomic_DNA"/>
</dbReference>
<organism evidence="2 3">
    <name type="scientific">Ensete ventricosum</name>
    <name type="common">Abyssinian banana</name>
    <name type="synonym">Musa ensete</name>
    <dbReference type="NCBI Taxonomy" id="4639"/>
    <lineage>
        <taxon>Eukaryota</taxon>
        <taxon>Viridiplantae</taxon>
        <taxon>Streptophyta</taxon>
        <taxon>Embryophyta</taxon>
        <taxon>Tracheophyta</taxon>
        <taxon>Spermatophyta</taxon>
        <taxon>Magnoliopsida</taxon>
        <taxon>Liliopsida</taxon>
        <taxon>Zingiberales</taxon>
        <taxon>Musaceae</taxon>
        <taxon>Ensete</taxon>
    </lineage>
</organism>
<feature type="compositionally biased region" description="Basic residues" evidence="1">
    <location>
        <begin position="1"/>
        <end position="10"/>
    </location>
</feature>
<evidence type="ECO:0000256" key="1">
    <source>
        <dbReference type="SAM" id="MobiDB-lite"/>
    </source>
</evidence>
<protein>
    <submittedName>
        <fullName evidence="2">Uncharacterized protein</fullName>
    </submittedName>
</protein>
<comment type="caution">
    <text evidence="2">The sequence shown here is derived from an EMBL/GenBank/DDBJ whole genome shotgun (WGS) entry which is preliminary data.</text>
</comment>